<dbReference type="InterPro" id="IPR003599">
    <property type="entry name" value="Ig_sub"/>
</dbReference>
<dbReference type="GeneID" id="20201707"/>
<dbReference type="FunFam" id="2.60.40.10:FF:003806">
    <property type="match status" value="2"/>
</dbReference>
<dbReference type="FunFam" id="2.60.40.10:FF:000107">
    <property type="entry name" value="Myosin, light chain kinase a"/>
    <property type="match status" value="1"/>
</dbReference>
<dbReference type="AlphaFoldDB" id="T1EYQ7"/>
<reference evidence="6" key="1">
    <citation type="submission" date="2012-12" db="EMBL/GenBank/DDBJ databases">
        <authorList>
            <person name="Hellsten U."/>
            <person name="Grimwood J."/>
            <person name="Chapman J.A."/>
            <person name="Shapiro H."/>
            <person name="Aerts A."/>
            <person name="Otillar R.P."/>
            <person name="Terry A.Y."/>
            <person name="Boore J.L."/>
            <person name="Simakov O."/>
            <person name="Marletaz F."/>
            <person name="Cho S.-J."/>
            <person name="Edsinger-Gonzales E."/>
            <person name="Havlak P."/>
            <person name="Kuo D.-H."/>
            <person name="Larsson T."/>
            <person name="Lv J."/>
            <person name="Arendt D."/>
            <person name="Savage R."/>
            <person name="Osoegawa K."/>
            <person name="de Jong P."/>
            <person name="Lindberg D.R."/>
            <person name="Seaver E.C."/>
            <person name="Weisblat D.A."/>
            <person name="Putnam N.H."/>
            <person name="Grigoriev I.V."/>
            <person name="Rokhsar D.S."/>
        </authorList>
    </citation>
    <scope>NUCLEOTIDE SEQUENCE</scope>
</reference>
<proteinExistence type="predicted"/>
<gene>
    <name evidence="5" type="primary">20201707</name>
    <name evidence="4" type="ORF">HELRODRAFT_166903</name>
</gene>
<feature type="domain" description="Ig-like" evidence="3">
    <location>
        <begin position="606"/>
        <end position="709"/>
    </location>
</feature>
<reference evidence="4 6" key="2">
    <citation type="journal article" date="2013" name="Nature">
        <title>Insights into bilaterian evolution from three spiralian genomes.</title>
        <authorList>
            <person name="Simakov O."/>
            <person name="Marletaz F."/>
            <person name="Cho S.J."/>
            <person name="Edsinger-Gonzales E."/>
            <person name="Havlak P."/>
            <person name="Hellsten U."/>
            <person name="Kuo D.H."/>
            <person name="Larsson T."/>
            <person name="Lv J."/>
            <person name="Arendt D."/>
            <person name="Savage R."/>
            <person name="Osoegawa K."/>
            <person name="de Jong P."/>
            <person name="Grimwood J."/>
            <person name="Chapman J.A."/>
            <person name="Shapiro H."/>
            <person name="Aerts A."/>
            <person name="Otillar R.P."/>
            <person name="Terry A.Y."/>
            <person name="Boore J.L."/>
            <person name="Grigoriev I.V."/>
            <person name="Lindberg D.R."/>
            <person name="Seaver E.C."/>
            <person name="Weisblat D.A."/>
            <person name="Putnam N.H."/>
            <person name="Rokhsar D.S."/>
        </authorList>
    </citation>
    <scope>NUCLEOTIDE SEQUENCE</scope>
</reference>
<dbReference type="Pfam" id="PF07679">
    <property type="entry name" value="I-set"/>
    <property type="match status" value="5"/>
</dbReference>
<dbReference type="RefSeq" id="XP_009010329.1">
    <property type="nucleotide sequence ID" value="XM_009012081.1"/>
</dbReference>
<feature type="domain" description="Ig-like" evidence="3">
    <location>
        <begin position="373"/>
        <end position="458"/>
    </location>
</feature>
<accession>T1EYQ7</accession>
<dbReference type="EMBL" id="AMQM01002593">
    <property type="status" value="NOT_ANNOTATED_CDS"/>
    <property type="molecule type" value="Genomic_DNA"/>
</dbReference>
<dbReference type="InterPro" id="IPR003598">
    <property type="entry name" value="Ig_sub2"/>
</dbReference>
<keyword evidence="6" id="KW-1185">Reference proteome</keyword>
<evidence type="ECO:0000256" key="2">
    <source>
        <dbReference type="SAM" id="MobiDB-lite"/>
    </source>
</evidence>
<dbReference type="Proteomes" id="UP000015101">
    <property type="component" value="Unassembled WGS sequence"/>
</dbReference>
<dbReference type="PROSITE" id="PS50835">
    <property type="entry name" value="IG_LIKE"/>
    <property type="match status" value="4"/>
</dbReference>
<evidence type="ECO:0000313" key="5">
    <source>
        <dbReference type="EnsemblMetazoa" id="HelroP166903"/>
    </source>
</evidence>
<sequence>MDCKEDVKNKNSELIKTDESHFNLTPDSIENYQEHFELVTKDATANKSVEYTKEFVKYVENESQTSIVTLKENYDKQSSLKILEKIAPIESCEGEHVELVTVVEGSTGTASNDTEDKEKTGKKLKKKVVTKKLKKKKGVQLDDDIKDKTDTLVVEECEALLPTFEVEPKPQTVYLGDEIVIECKLSPSSKNQVTWFKDGQPLSELKDGRIKINSSSESGIQTLKIAKALWQDVGDLVMIAENENGIVECTVPINVLSKVRNESLKIDQFICPSLIKTGGLLEINCHVSGQEHADVKFYKNSELLQADESRIFLLPDSLDTDDGNFKLLIKNVTETDSGQYTVVARKNDEKAYQTSIVTVKENYENQSSLKVLEKIAPVKTCEGEPVELVTVIEGLTGTSSVTWLKDGKPIKADEFITISNVGNKQTLKISNCTSDDAGQYFCVIEGDSGKLTTSASVSVSDENLDSIEAVEQATSENDQTQLFSAEKKLKKNVAVERRKKAKFLAEPHDSSIAKIDDMLEDFQEMILSENKSEIDIKQSKQEKLPVNNLSEETASNDTEDKEKTDKKLKKKVVTKKLKKKKGVQLDDDIKDKTDTLVVEECEALLPTFEVEPKPQTVYLGDEIVIECKLSPSSKNQVTWFKDGQPLSELKDGRIKINSSSESGIQTLKIAKALWQDVGDLVMIAENENGIVECTVPINVLSKVRNESLKIDQFICPSLIKTGGLLEINCHVSGQEHADVKFYKNSELLQADESRIFLLPDSLDTDDGNVKLLIKNVTEADSGQYAVVARKNDEKAYQTSIVTVKENYENQSPLKVLEKIAPVKTCEGEPVELVTVVEDVSIFNFDGKYISKVFIAGSPTKERSKKGADNKSAVIMVLCKKGNVKKGLYSKGTKVCKTKRREY</sequence>
<dbReference type="EMBL" id="KB095812">
    <property type="protein sequence ID" value="ESO11841.1"/>
    <property type="molecule type" value="Genomic_DNA"/>
</dbReference>
<feature type="region of interest" description="Disordered" evidence="2">
    <location>
        <begin position="538"/>
        <end position="567"/>
    </location>
</feature>
<dbReference type="InParanoid" id="T1EYQ7"/>
<dbReference type="PANTHER" id="PTHR47633:SF4">
    <property type="entry name" value="MYOPALLADIN ISOFORM X1"/>
    <property type="match status" value="1"/>
</dbReference>
<dbReference type="SMART" id="SM00408">
    <property type="entry name" value="IGc2"/>
    <property type="match status" value="5"/>
</dbReference>
<evidence type="ECO:0000313" key="4">
    <source>
        <dbReference type="EMBL" id="ESO11841.1"/>
    </source>
</evidence>
<dbReference type="STRING" id="6412.T1EYQ7"/>
<name>T1EYQ7_HELRO</name>
<dbReference type="PANTHER" id="PTHR47633">
    <property type="entry name" value="IMMUNOGLOBULIN"/>
    <property type="match status" value="1"/>
</dbReference>
<evidence type="ECO:0000259" key="3">
    <source>
        <dbReference type="PROSITE" id="PS50835"/>
    </source>
</evidence>
<dbReference type="CTD" id="20201707"/>
<evidence type="ECO:0000313" key="6">
    <source>
        <dbReference type="Proteomes" id="UP000015101"/>
    </source>
</evidence>
<dbReference type="eggNOG" id="KOG4475">
    <property type="taxonomic scope" value="Eukaryota"/>
</dbReference>
<dbReference type="InterPro" id="IPR013098">
    <property type="entry name" value="Ig_I-set"/>
</dbReference>
<feature type="compositionally biased region" description="Polar residues" evidence="2">
    <location>
        <begin position="547"/>
        <end position="556"/>
    </location>
</feature>
<dbReference type="InterPro" id="IPR036179">
    <property type="entry name" value="Ig-like_dom_sf"/>
</dbReference>
<reference evidence="5" key="3">
    <citation type="submission" date="2015-06" db="UniProtKB">
        <authorList>
            <consortium name="EnsemblMetazoa"/>
        </authorList>
    </citation>
    <scope>IDENTIFICATION</scope>
</reference>
<evidence type="ECO:0000256" key="1">
    <source>
        <dbReference type="ARBA" id="ARBA00023319"/>
    </source>
</evidence>
<dbReference type="EnsemblMetazoa" id="HelroT166903">
    <property type="protein sequence ID" value="HelroP166903"/>
    <property type="gene ID" value="HelroG166903"/>
</dbReference>
<dbReference type="InterPro" id="IPR007110">
    <property type="entry name" value="Ig-like_dom"/>
</dbReference>
<dbReference type="HOGENOM" id="CLU_321397_0_0_1"/>
<dbReference type="KEGG" id="hro:HELRODRAFT_166903"/>
<dbReference type="OrthoDB" id="6115582at2759"/>
<feature type="domain" description="Ig-like" evidence="3">
    <location>
        <begin position="162"/>
        <end position="265"/>
    </location>
</feature>
<keyword evidence="1" id="KW-0393">Immunoglobulin domain</keyword>
<protein>
    <recommendedName>
        <fullName evidence="3">Ig-like domain-containing protein</fullName>
    </recommendedName>
</protein>
<dbReference type="InterPro" id="IPR013783">
    <property type="entry name" value="Ig-like_fold"/>
</dbReference>
<feature type="domain" description="Ig-like" evidence="3">
    <location>
        <begin position="278"/>
        <end position="358"/>
    </location>
</feature>
<organism evidence="5 6">
    <name type="scientific">Helobdella robusta</name>
    <name type="common">Californian leech</name>
    <dbReference type="NCBI Taxonomy" id="6412"/>
    <lineage>
        <taxon>Eukaryota</taxon>
        <taxon>Metazoa</taxon>
        <taxon>Spiralia</taxon>
        <taxon>Lophotrochozoa</taxon>
        <taxon>Annelida</taxon>
        <taxon>Clitellata</taxon>
        <taxon>Hirudinea</taxon>
        <taxon>Rhynchobdellida</taxon>
        <taxon>Glossiphoniidae</taxon>
        <taxon>Helobdella</taxon>
    </lineage>
</organism>
<dbReference type="Gene3D" id="2.60.40.10">
    <property type="entry name" value="Immunoglobulins"/>
    <property type="match status" value="5"/>
</dbReference>
<dbReference type="SUPFAM" id="SSF48726">
    <property type="entry name" value="Immunoglobulin"/>
    <property type="match status" value="5"/>
</dbReference>
<dbReference type="FunFam" id="2.60.40.10:FF:004655">
    <property type="match status" value="2"/>
</dbReference>
<dbReference type="SMART" id="SM00409">
    <property type="entry name" value="IG"/>
    <property type="match status" value="5"/>
</dbReference>